<reference evidence="1" key="1">
    <citation type="submission" date="2021-01" db="EMBL/GenBank/DDBJ databases">
        <title>Deciphering the adaptive evolutionary patterns associated with biogeogrpahic diversity in the finger millet blast pathogen Magnaporthe oryzae in Eastern Africa.</title>
        <authorList>
            <person name="Onyema G."/>
            <person name="Shittu T.A."/>
            <person name="Dodsworth S."/>
            <person name="Devilliers S."/>
            <person name="Muthumeenakshi S."/>
            <person name="Sreenivasaprasad S."/>
        </authorList>
    </citation>
    <scope>NUCLEOTIDE SEQUENCE</scope>
    <source>
        <strain evidence="1">D15/s37</strain>
    </source>
</reference>
<proteinExistence type="predicted"/>
<evidence type="ECO:0000313" key="1">
    <source>
        <dbReference type="EMBL" id="KAI6295207.1"/>
    </source>
</evidence>
<dbReference type="Proteomes" id="UP001059893">
    <property type="component" value="Unassembled WGS sequence"/>
</dbReference>
<gene>
    <name evidence="1" type="ORF">MCOR33_007875</name>
</gene>
<protein>
    <submittedName>
        <fullName evidence="1">Uncharacterized protein</fullName>
    </submittedName>
</protein>
<organism evidence="1 2">
    <name type="scientific">Pyricularia grisea</name>
    <name type="common">Crabgrass-specific blast fungus</name>
    <name type="synonym">Magnaporthe grisea</name>
    <dbReference type="NCBI Taxonomy" id="148305"/>
    <lineage>
        <taxon>Eukaryota</taxon>
        <taxon>Fungi</taxon>
        <taxon>Dikarya</taxon>
        <taxon>Ascomycota</taxon>
        <taxon>Pezizomycotina</taxon>
        <taxon>Sordariomycetes</taxon>
        <taxon>Sordariomycetidae</taxon>
        <taxon>Magnaporthales</taxon>
        <taxon>Pyriculariaceae</taxon>
        <taxon>Pyricularia</taxon>
    </lineage>
</organism>
<keyword evidence="2" id="KW-1185">Reference proteome</keyword>
<sequence>MRACFCLGWDGTIDLGQGRKGTACLFIVPRLLHRLRRRPPGLGHQSHLLQSRLFGGFLFSWNAASKSNDTRIHSDTHSLFSHTLVSLHLSLLHCWCKANILKFYQHMVRVFEPLPSHPYSPASISFLLRRDSPTNCWLPYLATRYQHRATSTWLHYDLHAPSSCTSDFLLFFSASLASTLYPLPGFPGTFGKRNENDEESRHLSAHCDVHFQMKQNIFLFAFKIPLLICRSVSHFANRRSTFFSVSYICHPQLRHDTTALLYLILGSIARF</sequence>
<comment type="caution">
    <text evidence="1">The sequence shown here is derived from an EMBL/GenBank/DDBJ whole genome shotgun (WGS) entry which is preliminary data.</text>
</comment>
<dbReference type="EMBL" id="JABSND010000173">
    <property type="protein sequence ID" value="KAI6295207.1"/>
    <property type="molecule type" value="Genomic_DNA"/>
</dbReference>
<accession>A0ABQ8NEE9</accession>
<evidence type="ECO:0000313" key="2">
    <source>
        <dbReference type="Proteomes" id="UP001059893"/>
    </source>
</evidence>
<name>A0ABQ8NEE9_PYRGI</name>